<proteinExistence type="predicted"/>
<comment type="caution">
    <text evidence="1">The sequence shown here is derived from an EMBL/GenBank/DDBJ whole genome shotgun (WGS) entry which is preliminary data.</text>
</comment>
<reference evidence="1 2" key="1">
    <citation type="journal article" date="2018" name="Mol. Plant">
        <title>The genome of Artemisia annua provides insight into the evolution of Asteraceae family and artemisinin biosynthesis.</title>
        <authorList>
            <person name="Shen Q."/>
            <person name="Zhang L."/>
            <person name="Liao Z."/>
            <person name="Wang S."/>
            <person name="Yan T."/>
            <person name="Shi P."/>
            <person name="Liu M."/>
            <person name="Fu X."/>
            <person name="Pan Q."/>
            <person name="Wang Y."/>
            <person name="Lv Z."/>
            <person name="Lu X."/>
            <person name="Zhang F."/>
            <person name="Jiang W."/>
            <person name="Ma Y."/>
            <person name="Chen M."/>
            <person name="Hao X."/>
            <person name="Li L."/>
            <person name="Tang Y."/>
            <person name="Lv G."/>
            <person name="Zhou Y."/>
            <person name="Sun X."/>
            <person name="Brodelius P.E."/>
            <person name="Rose J.K.C."/>
            <person name="Tang K."/>
        </authorList>
    </citation>
    <scope>NUCLEOTIDE SEQUENCE [LARGE SCALE GENOMIC DNA]</scope>
    <source>
        <strain evidence="2">cv. Huhao1</strain>
        <tissue evidence="1">Leaf</tissue>
    </source>
</reference>
<dbReference type="Gene3D" id="1.20.120.20">
    <property type="entry name" value="Apolipoprotein"/>
    <property type="match status" value="1"/>
</dbReference>
<evidence type="ECO:0000313" key="2">
    <source>
        <dbReference type="Proteomes" id="UP000245207"/>
    </source>
</evidence>
<gene>
    <name evidence="1" type="ORF">CTI12_AA194340</name>
</gene>
<dbReference type="EMBL" id="PKPP01001695">
    <property type="protein sequence ID" value="PWA80649.1"/>
    <property type="molecule type" value="Genomic_DNA"/>
</dbReference>
<keyword evidence="2" id="KW-1185">Reference proteome</keyword>
<organism evidence="1 2">
    <name type="scientific">Artemisia annua</name>
    <name type="common">Sweet wormwood</name>
    <dbReference type="NCBI Taxonomy" id="35608"/>
    <lineage>
        <taxon>Eukaryota</taxon>
        <taxon>Viridiplantae</taxon>
        <taxon>Streptophyta</taxon>
        <taxon>Embryophyta</taxon>
        <taxon>Tracheophyta</taxon>
        <taxon>Spermatophyta</taxon>
        <taxon>Magnoliopsida</taxon>
        <taxon>eudicotyledons</taxon>
        <taxon>Gunneridae</taxon>
        <taxon>Pentapetalae</taxon>
        <taxon>asterids</taxon>
        <taxon>campanulids</taxon>
        <taxon>Asterales</taxon>
        <taxon>Asteraceae</taxon>
        <taxon>Asteroideae</taxon>
        <taxon>Anthemideae</taxon>
        <taxon>Artemisiinae</taxon>
        <taxon>Artemisia</taxon>
    </lineage>
</organism>
<dbReference type="Proteomes" id="UP000245207">
    <property type="component" value="Unassembled WGS sequence"/>
</dbReference>
<sequence length="197" mass="21593">MEAMNFTRVSILDSKLANIPRFAAPLSFSQKASRVCFITSSSPQRKHAIQVTNSTKGDDAASYAKDVNENIKQNVTELTDKTSDVAGKAADSAGKLQDDIQAKANEFAGKTSDSANETQDKVKDLASGFNEGAKEAGQDLKKTIEDAAANVAGKAEEGQATRQSWLKRLVKRLTRRLQVPLMRQKGRQRRLRKQLVI</sequence>
<protein>
    <submittedName>
        <fullName evidence="1">Late embryogenesis abundant protein (LEA) family protein</fullName>
    </submittedName>
</protein>
<dbReference type="AlphaFoldDB" id="A0A2U1P4H2"/>
<evidence type="ECO:0000313" key="1">
    <source>
        <dbReference type="EMBL" id="PWA80649.1"/>
    </source>
</evidence>
<name>A0A2U1P4H2_ARTAN</name>
<accession>A0A2U1P4H2</accession>
<dbReference type="SUPFAM" id="SSF58113">
    <property type="entry name" value="Apolipoprotein A-I"/>
    <property type="match status" value="1"/>
</dbReference>